<sequence>MSSSIQNLTHLIFRGCGKLKYIFSSSIFKSFVNLRRLEIFRCEVLEEVIIFPHLEEIIEEQNDTISFHHLELNEEERKDRIFPRLECLVIKDLEKLTRFCSGNYIEFPFLKHLEIVQCPLFKAFMFTNISTDSEETQPFFKEKVALPSLEEMVISGMDNLKIIWNNQLSEHSFRKLQIVRVSGCQNLENLFPASIARNLFELEELEMVNCGVEEIVSKEERAEAAVMFVFPRVTFLKLSFLQRLRCFYPGTHSSEWLVLKNLEVYDCDDMKIFTSKFLSHQETNEYQVNVPVEQALFLVEKV</sequence>
<evidence type="ECO:0000313" key="1">
    <source>
        <dbReference type="EMBL" id="KAJ0034887.1"/>
    </source>
</evidence>
<comment type="caution">
    <text evidence="1">The sequence shown here is derived from an EMBL/GenBank/DDBJ whole genome shotgun (WGS) entry which is preliminary data.</text>
</comment>
<accession>A0ACC0YG88</accession>
<organism evidence="1 2">
    <name type="scientific">Pistacia integerrima</name>
    <dbReference type="NCBI Taxonomy" id="434235"/>
    <lineage>
        <taxon>Eukaryota</taxon>
        <taxon>Viridiplantae</taxon>
        <taxon>Streptophyta</taxon>
        <taxon>Embryophyta</taxon>
        <taxon>Tracheophyta</taxon>
        <taxon>Spermatophyta</taxon>
        <taxon>Magnoliopsida</taxon>
        <taxon>eudicotyledons</taxon>
        <taxon>Gunneridae</taxon>
        <taxon>Pentapetalae</taxon>
        <taxon>rosids</taxon>
        <taxon>malvids</taxon>
        <taxon>Sapindales</taxon>
        <taxon>Anacardiaceae</taxon>
        <taxon>Pistacia</taxon>
    </lineage>
</organism>
<dbReference type="EMBL" id="CM047742">
    <property type="protein sequence ID" value="KAJ0034887.1"/>
    <property type="molecule type" value="Genomic_DNA"/>
</dbReference>
<name>A0ACC0YG88_9ROSI</name>
<dbReference type="Proteomes" id="UP001163603">
    <property type="component" value="Chromosome 7"/>
</dbReference>
<protein>
    <submittedName>
        <fullName evidence="1">Uncharacterized protein</fullName>
    </submittedName>
</protein>
<reference evidence="2" key="1">
    <citation type="journal article" date="2023" name="G3 (Bethesda)">
        <title>Genome assembly and association tests identify interacting loci associated with vigor, precocity, and sex in interspecific pistachio rootstocks.</title>
        <authorList>
            <person name="Palmer W."/>
            <person name="Jacygrad E."/>
            <person name="Sagayaradj S."/>
            <person name="Cavanaugh K."/>
            <person name="Han R."/>
            <person name="Bertier L."/>
            <person name="Beede B."/>
            <person name="Kafkas S."/>
            <person name="Golino D."/>
            <person name="Preece J."/>
            <person name="Michelmore R."/>
        </authorList>
    </citation>
    <scope>NUCLEOTIDE SEQUENCE [LARGE SCALE GENOMIC DNA]</scope>
</reference>
<gene>
    <name evidence="1" type="ORF">Pint_26097</name>
</gene>
<keyword evidence="2" id="KW-1185">Reference proteome</keyword>
<proteinExistence type="predicted"/>
<evidence type="ECO:0000313" key="2">
    <source>
        <dbReference type="Proteomes" id="UP001163603"/>
    </source>
</evidence>